<dbReference type="AlphaFoldDB" id="A0A7X4H5G6"/>
<feature type="domain" description="YdhG-like" evidence="1">
    <location>
        <begin position="20"/>
        <end position="111"/>
    </location>
</feature>
<dbReference type="EMBL" id="WWCR01000033">
    <property type="protein sequence ID" value="MYM75121.1"/>
    <property type="molecule type" value="Genomic_DNA"/>
</dbReference>
<dbReference type="RefSeq" id="WP_161045877.1">
    <property type="nucleotide sequence ID" value="NZ_WWCR01000033.1"/>
</dbReference>
<evidence type="ECO:0000313" key="4">
    <source>
        <dbReference type="Proteomes" id="UP000466332"/>
    </source>
</evidence>
<sequence length="200" mass="22436">MPATDPRVDAYIAKSADFAQPILAHLRAVVHAACPEVEETIKWGFPHFMYKGMMCSMASFKAHCALNFWKAELLMAADEVNREAMGHFGRITSLKDLPSKKVLASYIKRAMQLNDDGVAAPARAKPAAPRSLEIPDDLQAALDAVPAARAHFNSFSPSKQRDYAEWLTEAKTEATRTRRREQAIEWIAEGKARNWKYEKC</sequence>
<evidence type="ECO:0000313" key="5">
    <source>
        <dbReference type="Proteomes" id="UP000469734"/>
    </source>
</evidence>
<evidence type="ECO:0000313" key="2">
    <source>
        <dbReference type="EMBL" id="MYM75121.1"/>
    </source>
</evidence>
<comment type="caution">
    <text evidence="2">The sequence shown here is derived from an EMBL/GenBank/DDBJ whole genome shotgun (WGS) entry which is preliminary data.</text>
</comment>
<keyword evidence="4" id="KW-1185">Reference proteome</keyword>
<protein>
    <recommendedName>
        <fullName evidence="1">YdhG-like domain-containing protein</fullName>
    </recommendedName>
</protein>
<dbReference type="EMBL" id="WWCS01000009">
    <property type="protein sequence ID" value="MYN40899.1"/>
    <property type="molecule type" value="Genomic_DNA"/>
</dbReference>
<dbReference type="Pfam" id="PF08818">
    <property type="entry name" value="DUF1801"/>
    <property type="match status" value="1"/>
</dbReference>
<organism evidence="2 5">
    <name type="scientific">Duganella margarita</name>
    <dbReference type="NCBI Taxonomy" id="2692170"/>
    <lineage>
        <taxon>Bacteria</taxon>
        <taxon>Pseudomonadati</taxon>
        <taxon>Pseudomonadota</taxon>
        <taxon>Betaproteobacteria</taxon>
        <taxon>Burkholderiales</taxon>
        <taxon>Oxalobacteraceae</taxon>
        <taxon>Telluria group</taxon>
        <taxon>Duganella</taxon>
    </lineage>
</organism>
<dbReference type="Proteomes" id="UP000469734">
    <property type="component" value="Unassembled WGS sequence"/>
</dbReference>
<reference evidence="4 5" key="1">
    <citation type="submission" date="2019-12" db="EMBL/GenBank/DDBJ databases">
        <title>Novel species isolated from a subtropical stream in China.</title>
        <authorList>
            <person name="Lu H."/>
        </authorList>
    </citation>
    <scope>NUCLEOTIDE SEQUENCE [LARGE SCALE GENOMIC DNA]</scope>
    <source>
        <strain evidence="3 4">FT109W</strain>
        <strain evidence="2 5">FT134W</strain>
    </source>
</reference>
<dbReference type="Pfam" id="PF13376">
    <property type="entry name" value="OmdA"/>
    <property type="match status" value="1"/>
</dbReference>
<proteinExistence type="predicted"/>
<dbReference type="Gene3D" id="3.90.1150.200">
    <property type="match status" value="1"/>
</dbReference>
<evidence type="ECO:0000313" key="3">
    <source>
        <dbReference type="EMBL" id="MYN40899.1"/>
    </source>
</evidence>
<dbReference type="Proteomes" id="UP000466332">
    <property type="component" value="Unassembled WGS sequence"/>
</dbReference>
<dbReference type="SUPFAM" id="SSF159888">
    <property type="entry name" value="YdhG-like"/>
    <property type="match status" value="1"/>
</dbReference>
<dbReference type="InterPro" id="IPR014922">
    <property type="entry name" value="YdhG-like"/>
</dbReference>
<gene>
    <name evidence="3" type="ORF">GTP55_16145</name>
    <name evidence="2" type="ORF">GTP56_23405</name>
</gene>
<evidence type="ECO:0000259" key="1">
    <source>
        <dbReference type="Pfam" id="PF08818"/>
    </source>
</evidence>
<accession>A0A7X4H5G6</accession>
<name>A0A7X4H5G6_9BURK</name>